<evidence type="ECO:0000256" key="1">
    <source>
        <dbReference type="SAM" id="MobiDB-lite"/>
    </source>
</evidence>
<evidence type="ECO:0000313" key="3">
    <source>
        <dbReference type="Proteomes" id="UP001187192"/>
    </source>
</evidence>
<name>A0AA88ADL7_FICCA</name>
<reference evidence="2" key="1">
    <citation type="submission" date="2023-07" db="EMBL/GenBank/DDBJ databases">
        <title>draft genome sequence of fig (Ficus carica).</title>
        <authorList>
            <person name="Takahashi T."/>
            <person name="Nishimura K."/>
        </authorList>
    </citation>
    <scope>NUCLEOTIDE SEQUENCE</scope>
</reference>
<protein>
    <submittedName>
        <fullName evidence="2">Uncharacterized protein</fullName>
    </submittedName>
</protein>
<comment type="caution">
    <text evidence="2">The sequence shown here is derived from an EMBL/GenBank/DDBJ whole genome shotgun (WGS) entry which is preliminary data.</text>
</comment>
<evidence type="ECO:0000313" key="2">
    <source>
        <dbReference type="EMBL" id="GMN50360.1"/>
    </source>
</evidence>
<sequence>MEVRKNEVGGRGVGVDGDGEREREEGEVRPRYGVRVAKGGVAGRSSSG</sequence>
<organism evidence="2 3">
    <name type="scientific">Ficus carica</name>
    <name type="common">Common fig</name>
    <dbReference type="NCBI Taxonomy" id="3494"/>
    <lineage>
        <taxon>Eukaryota</taxon>
        <taxon>Viridiplantae</taxon>
        <taxon>Streptophyta</taxon>
        <taxon>Embryophyta</taxon>
        <taxon>Tracheophyta</taxon>
        <taxon>Spermatophyta</taxon>
        <taxon>Magnoliopsida</taxon>
        <taxon>eudicotyledons</taxon>
        <taxon>Gunneridae</taxon>
        <taxon>Pentapetalae</taxon>
        <taxon>rosids</taxon>
        <taxon>fabids</taxon>
        <taxon>Rosales</taxon>
        <taxon>Moraceae</taxon>
        <taxon>Ficeae</taxon>
        <taxon>Ficus</taxon>
    </lineage>
</organism>
<feature type="region of interest" description="Disordered" evidence="1">
    <location>
        <begin position="1"/>
        <end position="30"/>
    </location>
</feature>
<accession>A0AA88ADL7</accession>
<gene>
    <name evidence="2" type="ORF">TIFTF001_019533</name>
</gene>
<keyword evidence="3" id="KW-1185">Reference proteome</keyword>
<proteinExistence type="predicted"/>
<dbReference type="AlphaFoldDB" id="A0AA88ADL7"/>
<dbReference type="EMBL" id="BTGU01000033">
    <property type="protein sequence ID" value="GMN50360.1"/>
    <property type="molecule type" value="Genomic_DNA"/>
</dbReference>
<feature type="compositionally biased region" description="Basic and acidic residues" evidence="1">
    <location>
        <begin position="18"/>
        <end position="30"/>
    </location>
</feature>
<dbReference type="Proteomes" id="UP001187192">
    <property type="component" value="Unassembled WGS sequence"/>
</dbReference>